<dbReference type="CDD" id="cd00174">
    <property type="entry name" value="SH3"/>
    <property type="match status" value="1"/>
</dbReference>
<accession>A0A9Q9Z8L8</accession>
<proteinExistence type="predicted"/>
<dbReference type="InterPro" id="IPR001452">
    <property type="entry name" value="SH3_domain"/>
</dbReference>
<evidence type="ECO:0000256" key="1">
    <source>
        <dbReference type="ARBA" id="ARBA00022443"/>
    </source>
</evidence>
<keyword evidence="1 2" id="KW-0728">SH3 domain</keyword>
<keyword evidence="3" id="KW-0472">Membrane</keyword>
<evidence type="ECO:0000256" key="2">
    <source>
        <dbReference type="PROSITE-ProRule" id="PRU00192"/>
    </source>
</evidence>
<evidence type="ECO:0000256" key="3">
    <source>
        <dbReference type="SAM" id="Phobius"/>
    </source>
</evidence>
<protein>
    <submittedName>
        <fullName evidence="5">Uncharacterized protein LOC122149017</fullName>
    </submittedName>
</protein>
<organism evidence="5">
    <name type="scientific">Cyprinus carpio</name>
    <name type="common">Common carp</name>
    <dbReference type="NCBI Taxonomy" id="7962"/>
    <lineage>
        <taxon>Eukaryota</taxon>
        <taxon>Metazoa</taxon>
        <taxon>Chordata</taxon>
        <taxon>Craniata</taxon>
        <taxon>Vertebrata</taxon>
        <taxon>Euteleostomi</taxon>
        <taxon>Actinopterygii</taxon>
        <taxon>Neopterygii</taxon>
        <taxon>Teleostei</taxon>
        <taxon>Ostariophysi</taxon>
        <taxon>Cypriniformes</taxon>
        <taxon>Cyprinidae</taxon>
        <taxon>Cyprininae</taxon>
        <taxon>Cyprinus</taxon>
    </lineage>
</organism>
<dbReference type="Pfam" id="PF14604">
    <property type="entry name" value="SH3_9"/>
    <property type="match status" value="1"/>
</dbReference>
<dbReference type="SMART" id="SM00326">
    <property type="entry name" value="SH3"/>
    <property type="match status" value="1"/>
</dbReference>
<dbReference type="AlphaFoldDB" id="A0A9Q9Z8L8"/>
<reference evidence="5" key="1">
    <citation type="submission" date="2025-08" db="UniProtKB">
        <authorList>
            <consortium name="RefSeq"/>
        </authorList>
    </citation>
    <scope>IDENTIFICATION</scope>
    <source>
        <tissue evidence="5">Muscle</tissue>
    </source>
</reference>
<feature type="transmembrane region" description="Helical" evidence="3">
    <location>
        <begin position="27"/>
        <end position="49"/>
    </location>
</feature>
<gene>
    <name evidence="5" type="primary">LOC122149017</name>
</gene>
<evidence type="ECO:0000313" key="5">
    <source>
        <dbReference type="RefSeq" id="XP_042634035.1"/>
    </source>
</evidence>
<dbReference type="KEGG" id="ccar:122149017"/>
<dbReference type="OrthoDB" id="5340910at2759"/>
<dbReference type="Proteomes" id="UP001155660">
    <property type="component" value="Chromosome A2"/>
</dbReference>
<sequence>MFPRKAPKQDLVMCVRIREYIKTAEDVAVAVILNKVSVLLAVCVLFDFVMQQIYTQSHEEFEVFTTVLSPQVCRKRVIFKHQREMVVVAADYSADCDEELSVRAGEVVLLLYQENADWCYIRLQNGKEGYLPTACFTTTQESLRPIVTQASQSFTQTSSKDRIGCSGGRSLKLLRRASLSGVPGSPRLLQRLLSRRRSDGHAVRLIGSINPAFHPD</sequence>
<name>A0A9Q9Z8L8_CYPCA</name>
<dbReference type="PROSITE" id="PS50002">
    <property type="entry name" value="SH3"/>
    <property type="match status" value="1"/>
</dbReference>
<dbReference type="RefSeq" id="XP_042634035.1">
    <property type="nucleotide sequence ID" value="XM_042778101.1"/>
</dbReference>
<keyword evidence="3" id="KW-0812">Transmembrane</keyword>
<dbReference type="GeneID" id="122149017"/>
<keyword evidence="3" id="KW-1133">Transmembrane helix</keyword>
<feature type="domain" description="SH3" evidence="4">
    <location>
        <begin position="81"/>
        <end position="141"/>
    </location>
</feature>
<evidence type="ECO:0000259" key="4">
    <source>
        <dbReference type="PROSITE" id="PS50002"/>
    </source>
</evidence>